<dbReference type="RefSeq" id="WP_092790712.1">
    <property type="nucleotide sequence ID" value="NZ_FNXF01000003.1"/>
</dbReference>
<dbReference type="InterPro" id="IPR035919">
    <property type="entry name" value="EAL_sf"/>
</dbReference>
<name>A0A1H6KCF4_9GAMM</name>
<dbReference type="Proteomes" id="UP000199371">
    <property type="component" value="Unassembled WGS sequence"/>
</dbReference>
<dbReference type="PROSITE" id="PS50883">
    <property type="entry name" value="EAL"/>
    <property type="match status" value="1"/>
</dbReference>
<dbReference type="Gene3D" id="1.10.3210.10">
    <property type="entry name" value="Hypothetical protein af1432"/>
    <property type="match status" value="1"/>
</dbReference>
<feature type="domain" description="HDOD" evidence="2">
    <location>
        <begin position="211"/>
        <end position="400"/>
    </location>
</feature>
<dbReference type="OrthoDB" id="9804751at2"/>
<dbReference type="SUPFAM" id="SSF109604">
    <property type="entry name" value="HD-domain/PDEase-like"/>
    <property type="match status" value="1"/>
</dbReference>
<dbReference type="Pfam" id="PF00563">
    <property type="entry name" value="EAL"/>
    <property type="match status" value="1"/>
</dbReference>
<dbReference type="PANTHER" id="PTHR33525:SF4">
    <property type="entry name" value="CYCLIC DI-GMP PHOSPHODIESTERASE CDGJ"/>
    <property type="match status" value="1"/>
</dbReference>
<dbReference type="InterPro" id="IPR014408">
    <property type="entry name" value="dGMP_Pdiesterase_EAL/HD-GYP"/>
</dbReference>
<dbReference type="InterPro" id="IPR001633">
    <property type="entry name" value="EAL_dom"/>
</dbReference>
<dbReference type="AlphaFoldDB" id="A0A1H6KCF4"/>
<dbReference type="InterPro" id="IPR013976">
    <property type="entry name" value="HDOD"/>
</dbReference>
<dbReference type="PROSITE" id="PS51833">
    <property type="entry name" value="HDOD"/>
    <property type="match status" value="1"/>
</dbReference>
<dbReference type="STRING" id="173990.SAMN05660691_00911"/>
<organism evidence="3 4">
    <name type="scientific">Rheinheimera pacifica</name>
    <dbReference type="NCBI Taxonomy" id="173990"/>
    <lineage>
        <taxon>Bacteria</taxon>
        <taxon>Pseudomonadati</taxon>
        <taxon>Pseudomonadota</taxon>
        <taxon>Gammaproteobacteria</taxon>
        <taxon>Chromatiales</taxon>
        <taxon>Chromatiaceae</taxon>
        <taxon>Rheinheimera</taxon>
    </lineage>
</organism>
<dbReference type="PANTHER" id="PTHR33525">
    <property type="match status" value="1"/>
</dbReference>
<dbReference type="EMBL" id="FNXF01000003">
    <property type="protein sequence ID" value="SEH70859.1"/>
    <property type="molecule type" value="Genomic_DNA"/>
</dbReference>
<feature type="domain" description="EAL" evidence="1">
    <location>
        <begin position="1"/>
        <end position="217"/>
    </location>
</feature>
<dbReference type="Pfam" id="PF08668">
    <property type="entry name" value="HDOD"/>
    <property type="match status" value="1"/>
</dbReference>
<gene>
    <name evidence="3" type="ORF">SAMN05660691_00911</name>
</gene>
<accession>A0A1H6KCF4</accession>
<proteinExistence type="predicted"/>
<dbReference type="InterPro" id="IPR052340">
    <property type="entry name" value="RNase_Y/CdgJ"/>
</dbReference>
<sequence length="411" mass="46129">MSIPSQNISCAKDLQSLFAAQPIFDRNKQRYAVELLYRSDTGVTALELGDVKATTELLYNLCGGITEQIEQYRAPVFINVCARFLLSRSFLPLEPSQVVIELIERIEPTPEFVAAVASFKQQGFRFALDDFEFNDTWQPLLELADIIKIDVLNSSLAEVERYKAQYSRPGLIWLAEKVETEQQFIAFKALGCELFQGYFLAKPLLIAGKKIEPSVLRLAEIIGCLFADEPDINQLVLLLQDEPAIVMGMLKIVNSPLYRKTREVSSVKEMITRLGLELARKWVLMYAVLNNTAPTAAITVLTRAYTAQRIAKLWQLSNEQCHQYFLAALISGSDMLFGVESERFLQHLNINPDIKQAISCNSGQMAEALAIVCNIERGYALKLAASAAELPYISCYNQELADVQKRLAPVL</sequence>
<dbReference type="SMART" id="SM00052">
    <property type="entry name" value="EAL"/>
    <property type="match status" value="1"/>
</dbReference>
<dbReference type="SUPFAM" id="SSF141868">
    <property type="entry name" value="EAL domain-like"/>
    <property type="match status" value="1"/>
</dbReference>
<protein>
    <submittedName>
        <fullName evidence="3">EAL and modified HD-GYP domain-containing signal transduction protein</fullName>
    </submittedName>
</protein>
<keyword evidence="4" id="KW-1185">Reference proteome</keyword>
<evidence type="ECO:0000313" key="4">
    <source>
        <dbReference type="Proteomes" id="UP000199371"/>
    </source>
</evidence>
<evidence type="ECO:0000259" key="2">
    <source>
        <dbReference type="PROSITE" id="PS51833"/>
    </source>
</evidence>
<dbReference type="Gene3D" id="3.20.20.450">
    <property type="entry name" value="EAL domain"/>
    <property type="match status" value="1"/>
</dbReference>
<evidence type="ECO:0000259" key="1">
    <source>
        <dbReference type="PROSITE" id="PS50883"/>
    </source>
</evidence>
<evidence type="ECO:0000313" key="3">
    <source>
        <dbReference type="EMBL" id="SEH70859.1"/>
    </source>
</evidence>
<dbReference type="PIRSF" id="PIRSF003180">
    <property type="entry name" value="DiGMPpdiest_YuxH"/>
    <property type="match status" value="1"/>
</dbReference>
<reference evidence="4" key="1">
    <citation type="submission" date="2016-10" db="EMBL/GenBank/DDBJ databases">
        <authorList>
            <person name="Varghese N."/>
            <person name="Submissions S."/>
        </authorList>
    </citation>
    <scope>NUCLEOTIDE SEQUENCE [LARGE SCALE GENOMIC DNA]</scope>
    <source>
        <strain evidence="4">DSM 17616</strain>
    </source>
</reference>